<evidence type="ECO:0000313" key="8">
    <source>
        <dbReference type="EMBL" id="KAK7337341.1"/>
    </source>
</evidence>
<gene>
    <name evidence="8" type="ORF">VNO77_17908</name>
</gene>
<evidence type="ECO:0000256" key="1">
    <source>
        <dbReference type="ARBA" id="ARBA00004245"/>
    </source>
</evidence>
<evidence type="ECO:0000259" key="7">
    <source>
        <dbReference type="Pfam" id="PF06886"/>
    </source>
</evidence>
<evidence type="ECO:0000256" key="4">
    <source>
        <dbReference type="ARBA" id="ARBA00022701"/>
    </source>
</evidence>
<dbReference type="EMBL" id="JAYMYQ010000004">
    <property type="protein sequence ID" value="KAK7337341.1"/>
    <property type="molecule type" value="Genomic_DNA"/>
</dbReference>
<feature type="region of interest" description="Disordered" evidence="6">
    <location>
        <begin position="388"/>
        <end position="509"/>
    </location>
</feature>
<evidence type="ECO:0000256" key="6">
    <source>
        <dbReference type="SAM" id="MobiDB-lite"/>
    </source>
</evidence>
<name>A0AAN9QJS9_CANGL</name>
<keyword evidence="5" id="KW-0206">Cytoskeleton</keyword>
<evidence type="ECO:0000313" key="9">
    <source>
        <dbReference type="Proteomes" id="UP001367508"/>
    </source>
</evidence>
<dbReference type="GO" id="GO:0005874">
    <property type="term" value="C:microtubule"/>
    <property type="evidence" value="ECO:0007669"/>
    <property type="project" value="UniProtKB-KW"/>
</dbReference>
<keyword evidence="3" id="KW-0963">Cytoplasm</keyword>
<reference evidence="8 9" key="1">
    <citation type="submission" date="2024-01" db="EMBL/GenBank/DDBJ databases">
        <title>The genomes of 5 underutilized Papilionoideae crops provide insights into root nodulation and disease resistanc.</title>
        <authorList>
            <person name="Jiang F."/>
        </authorList>
    </citation>
    <scope>NUCLEOTIDE SEQUENCE [LARGE SCALE GENOMIC DNA]</scope>
    <source>
        <strain evidence="8">LVBAO_FW01</strain>
        <tissue evidence="8">Leaves</tissue>
    </source>
</reference>
<feature type="domain" description="TPX2 C-terminal" evidence="7">
    <location>
        <begin position="331"/>
        <end position="405"/>
    </location>
</feature>
<dbReference type="InterPro" id="IPR044833">
    <property type="entry name" value="WDL5/6"/>
</dbReference>
<dbReference type="Pfam" id="PF06886">
    <property type="entry name" value="TPX2"/>
    <property type="match status" value="1"/>
</dbReference>
<feature type="region of interest" description="Disordered" evidence="6">
    <location>
        <begin position="305"/>
        <end position="334"/>
    </location>
</feature>
<comment type="subcellular location">
    <subcellularLocation>
        <location evidence="1">Cytoplasm</location>
        <location evidence="1">Cytoskeleton</location>
    </subcellularLocation>
</comment>
<evidence type="ECO:0000256" key="2">
    <source>
        <dbReference type="ARBA" id="ARBA00005885"/>
    </source>
</evidence>
<comment type="similarity">
    <text evidence="2">Belongs to the TPX2 family.</text>
</comment>
<feature type="region of interest" description="Disordered" evidence="6">
    <location>
        <begin position="154"/>
        <end position="184"/>
    </location>
</feature>
<keyword evidence="9" id="KW-1185">Reference proteome</keyword>
<protein>
    <recommendedName>
        <fullName evidence="7">TPX2 C-terminal domain-containing protein</fullName>
    </recommendedName>
</protein>
<feature type="compositionally biased region" description="Polar residues" evidence="6">
    <location>
        <begin position="421"/>
        <end position="445"/>
    </location>
</feature>
<feature type="compositionally biased region" description="Basic and acidic residues" evidence="6">
    <location>
        <begin position="446"/>
        <end position="456"/>
    </location>
</feature>
<evidence type="ECO:0000256" key="5">
    <source>
        <dbReference type="ARBA" id="ARBA00023212"/>
    </source>
</evidence>
<keyword evidence="4" id="KW-0493">Microtubule</keyword>
<dbReference type="InterPro" id="IPR027329">
    <property type="entry name" value="TPX2_C"/>
</dbReference>
<dbReference type="PANTHER" id="PTHR31358">
    <property type="entry name" value="PROTEIN WVD2-LIKE 4"/>
    <property type="match status" value="1"/>
</dbReference>
<dbReference type="GO" id="GO:0008017">
    <property type="term" value="F:microtubule binding"/>
    <property type="evidence" value="ECO:0007669"/>
    <property type="project" value="InterPro"/>
</dbReference>
<comment type="caution">
    <text evidence="8">The sequence shown here is derived from an EMBL/GenBank/DDBJ whole genome shotgun (WGS) entry which is preliminary data.</text>
</comment>
<dbReference type="PANTHER" id="PTHR31358:SF30">
    <property type="entry name" value="PROTEIN WVD2-LIKE 4"/>
    <property type="match status" value="1"/>
</dbReference>
<accession>A0AAN9QJS9</accession>
<organism evidence="8 9">
    <name type="scientific">Canavalia gladiata</name>
    <name type="common">Sword bean</name>
    <name type="synonym">Dolichos gladiatus</name>
    <dbReference type="NCBI Taxonomy" id="3824"/>
    <lineage>
        <taxon>Eukaryota</taxon>
        <taxon>Viridiplantae</taxon>
        <taxon>Streptophyta</taxon>
        <taxon>Embryophyta</taxon>
        <taxon>Tracheophyta</taxon>
        <taxon>Spermatophyta</taxon>
        <taxon>Magnoliopsida</taxon>
        <taxon>eudicotyledons</taxon>
        <taxon>Gunneridae</taxon>
        <taxon>Pentapetalae</taxon>
        <taxon>rosids</taxon>
        <taxon>fabids</taxon>
        <taxon>Fabales</taxon>
        <taxon>Fabaceae</taxon>
        <taxon>Papilionoideae</taxon>
        <taxon>50 kb inversion clade</taxon>
        <taxon>NPAAA clade</taxon>
        <taxon>indigoferoid/millettioid clade</taxon>
        <taxon>Phaseoleae</taxon>
        <taxon>Canavalia</taxon>
    </lineage>
</organism>
<sequence>MGAIHGFGTSGFFGENTTLTLGRRHVLTAHARLVGGGGVLLKMWTKLSSLLRSNKHCPIHLYRLIFISLRVHVNLADKSSPVLKFYSTMESENGVVVEEEKRVIGVTTKENIKKEVANNRDSAEIQIKKEVSKPTVEAECPISAGDTVAVEVSKTSSASKNSKRAKEPGGRASVASKNNKTGKDKSILKGVTSISQKLKPTLSQSLSFPAKSVGEDALQKSIDGYLVKNVKHFQGNGIRGDATIRHSNKSTNSEVNSQAKTNIGMHGFKRSVFGRSTQVSAVTKNHTSEASLPVDHISNLAKTVKPNKEDDDSHSTTSSATPCQRNSASGFSFRLEERAEKRKEFFSKLEEKILAKEAEKTNQQAKSKENQEAEIKLLRKSMAFKATPMPSFYKEPPPKVELKKIPTTRPISPKLGRNKGSAMNNSSGEDKSCSSPHGKQQLNDSIKSKDHKDVISKKPIRKIQARLKSQENVTTGSKEECQDPHVNNSECKSEMELPSETGHPPSSALLINSTAPELVSYEVTVGV</sequence>
<proteinExistence type="inferred from homology"/>
<dbReference type="Proteomes" id="UP001367508">
    <property type="component" value="Unassembled WGS sequence"/>
</dbReference>
<dbReference type="AlphaFoldDB" id="A0AAN9QJS9"/>
<evidence type="ECO:0000256" key="3">
    <source>
        <dbReference type="ARBA" id="ARBA00022490"/>
    </source>
</evidence>